<accession>G9YKW1</accession>
<comment type="caution">
    <text evidence="1">The sequence shown here is derived from an EMBL/GenBank/DDBJ whole genome shotgun (WGS) entry which is preliminary data.</text>
</comment>
<dbReference type="AlphaFoldDB" id="G9YKW1"/>
<gene>
    <name evidence="1" type="ORF">HMPREF0372_00121</name>
</gene>
<dbReference type="Proteomes" id="UP000004459">
    <property type="component" value="Unassembled WGS sequence"/>
</dbReference>
<evidence type="ECO:0000313" key="2">
    <source>
        <dbReference type="Proteomes" id="UP000004459"/>
    </source>
</evidence>
<name>G9YKW1_FLAPL</name>
<evidence type="ECO:0000313" key="1">
    <source>
        <dbReference type="EMBL" id="EHM55213.1"/>
    </source>
</evidence>
<dbReference type="HOGENOM" id="CLU_3262207_0_0_9"/>
<reference evidence="1 2" key="1">
    <citation type="submission" date="2011-08" db="EMBL/GenBank/DDBJ databases">
        <authorList>
            <person name="Weinstock G."/>
            <person name="Sodergren E."/>
            <person name="Clifton S."/>
            <person name="Fulton L."/>
            <person name="Fulton B."/>
            <person name="Courtney L."/>
            <person name="Fronick C."/>
            <person name="Harrison M."/>
            <person name="Strong C."/>
            <person name="Farmer C."/>
            <person name="Delahaunty K."/>
            <person name="Markovic C."/>
            <person name="Hall O."/>
            <person name="Minx P."/>
            <person name="Tomlinson C."/>
            <person name="Mitreva M."/>
            <person name="Hou S."/>
            <person name="Chen J."/>
            <person name="Wollam A."/>
            <person name="Pepin K.H."/>
            <person name="Johnson M."/>
            <person name="Bhonagiri V."/>
            <person name="Zhang X."/>
            <person name="Suruliraj S."/>
            <person name="Warren W."/>
            <person name="Chinwalla A."/>
            <person name="Mardis E.R."/>
            <person name="Wilson R.K."/>
        </authorList>
    </citation>
    <scope>NUCLEOTIDE SEQUENCE [LARGE SCALE GENOMIC DNA]</scope>
    <source>
        <strain evidence="1 2">ATCC 29863</strain>
    </source>
</reference>
<sequence>RCPICIVVLQRAYDEYMESSFIGMMGAEDETGEEICTGMMM</sequence>
<feature type="non-terminal residue" evidence="1">
    <location>
        <position position="1"/>
    </location>
</feature>
<proteinExistence type="predicted"/>
<organism evidence="1 2">
    <name type="scientific">Flavonifractor plautii ATCC 29863</name>
    <dbReference type="NCBI Taxonomy" id="411475"/>
    <lineage>
        <taxon>Bacteria</taxon>
        <taxon>Bacillati</taxon>
        <taxon>Bacillota</taxon>
        <taxon>Clostridia</taxon>
        <taxon>Eubacteriales</taxon>
        <taxon>Oscillospiraceae</taxon>
        <taxon>Flavonifractor</taxon>
    </lineage>
</organism>
<protein>
    <submittedName>
        <fullName evidence="1">Uncharacterized protein</fullName>
    </submittedName>
</protein>
<dbReference type="EMBL" id="AGCK01000012">
    <property type="protein sequence ID" value="EHM55213.1"/>
    <property type="molecule type" value="Genomic_DNA"/>
</dbReference>